<dbReference type="PANTHER" id="PTHR11958:SF105">
    <property type="entry name" value="SODIUM-DEPENDENT EXCITATORY AMINO ACID TRANSPORTER GLT-4-RELATED"/>
    <property type="match status" value="1"/>
</dbReference>
<keyword evidence="5 9" id="KW-0769">Symport</keyword>
<evidence type="ECO:0000256" key="9">
    <source>
        <dbReference type="RuleBase" id="RU361216"/>
    </source>
</evidence>
<reference evidence="12 13" key="1">
    <citation type="submission" date="2015-01" db="EMBL/GenBank/DDBJ databases">
        <title>Evolution of Trichinella species and genotypes.</title>
        <authorList>
            <person name="Korhonen P.K."/>
            <person name="Edoardo P."/>
            <person name="Giuseppe L.R."/>
            <person name="Gasser R.B."/>
        </authorList>
    </citation>
    <scope>NUCLEOTIDE SEQUENCE [LARGE SCALE GENOMIC DNA]</scope>
    <source>
        <strain evidence="12">ISS1029</strain>
    </source>
</reference>
<keyword evidence="6 9" id="KW-1133">Transmembrane helix</keyword>
<gene>
    <name evidence="12" type="primary">glt-4</name>
    <name evidence="12" type="ORF">T11_3282</name>
</gene>
<dbReference type="PROSITE" id="PS00713">
    <property type="entry name" value="NA_DICARBOXYL_SYMP_1"/>
    <property type="match status" value="1"/>
</dbReference>
<feature type="transmembrane region" description="Helical" evidence="9">
    <location>
        <begin position="353"/>
        <end position="374"/>
    </location>
</feature>
<feature type="signal peptide" evidence="11">
    <location>
        <begin position="1"/>
        <end position="16"/>
    </location>
</feature>
<dbReference type="SUPFAM" id="SSF118215">
    <property type="entry name" value="Proton glutamate symport protein"/>
    <property type="match status" value="1"/>
</dbReference>
<dbReference type="GO" id="GO:0005313">
    <property type="term" value="F:L-glutamate transmembrane transporter activity"/>
    <property type="evidence" value="ECO:0007669"/>
    <property type="project" value="TreeGrafter"/>
</dbReference>
<dbReference type="InterPro" id="IPR018107">
    <property type="entry name" value="Na-dicarboxylate_symporter_CS"/>
</dbReference>
<dbReference type="EMBL" id="JYDP01000055">
    <property type="protein sequence ID" value="KRZ10920.1"/>
    <property type="molecule type" value="Genomic_DNA"/>
</dbReference>
<feature type="transmembrane region" description="Helical" evidence="9">
    <location>
        <begin position="386"/>
        <end position="413"/>
    </location>
</feature>
<keyword evidence="11" id="KW-0732">Signal</keyword>
<evidence type="ECO:0000256" key="10">
    <source>
        <dbReference type="SAM" id="MobiDB-lite"/>
    </source>
</evidence>
<keyword evidence="8" id="KW-0325">Glycoprotein</keyword>
<evidence type="ECO:0000256" key="11">
    <source>
        <dbReference type="SAM" id="SignalP"/>
    </source>
</evidence>
<feature type="transmembrane region" description="Helical" evidence="9">
    <location>
        <begin position="119"/>
        <end position="139"/>
    </location>
</feature>
<comment type="caution">
    <text evidence="12">The sequence shown here is derived from an EMBL/GenBank/DDBJ whole genome shotgun (WGS) entry which is preliminary data.</text>
</comment>
<feature type="non-terminal residue" evidence="12">
    <location>
        <position position="1"/>
    </location>
</feature>
<evidence type="ECO:0000256" key="2">
    <source>
        <dbReference type="ARBA" id="ARBA00006148"/>
    </source>
</evidence>
<dbReference type="STRING" id="268475.A0A0V1HJR8"/>
<feature type="transmembrane region" description="Helical" evidence="9">
    <location>
        <begin position="312"/>
        <end position="332"/>
    </location>
</feature>
<dbReference type="AlphaFoldDB" id="A0A0V1HJR8"/>
<keyword evidence="3 9" id="KW-0813">Transport</keyword>
<dbReference type="GO" id="GO:0015501">
    <property type="term" value="F:glutamate:sodium symporter activity"/>
    <property type="evidence" value="ECO:0007669"/>
    <property type="project" value="TreeGrafter"/>
</dbReference>
<protein>
    <recommendedName>
        <fullName evidence="9">Amino acid transporter</fullName>
    </recommendedName>
</protein>
<organism evidence="12 13">
    <name type="scientific">Trichinella zimbabwensis</name>
    <dbReference type="NCBI Taxonomy" id="268475"/>
    <lineage>
        <taxon>Eukaryota</taxon>
        <taxon>Metazoa</taxon>
        <taxon>Ecdysozoa</taxon>
        <taxon>Nematoda</taxon>
        <taxon>Enoplea</taxon>
        <taxon>Dorylaimia</taxon>
        <taxon>Trichinellida</taxon>
        <taxon>Trichinellidae</taxon>
        <taxon>Trichinella</taxon>
    </lineage>
</organism>
<accession>A0A0V1HJR8</accession>
<feature type="transmembrane region" description="Helical" evidence="9">
    <location>
        <begin position="159"/>
        <end position="181"/>
    </location>
</feature>
<comment type="similarity">
    <text evidence="2 9">Belongs to the dicarboxylate/amino acid:cation symporter (DAACS) (TC 2.A.23) family.</text>
</comment>
<evidence type="ECO:0000256" key="7">
    <source>
        <dbReference type="ARBA" id="ARBA00023136"/>
    </source>
</evidence>
<dbReference type="PRINTS" id="PR00173">
    <property type="entry name" value="EDTRNSPORT"/>
</dbReference>
<dbReference type="InterPro" id="IPR001991">
    <property type="entry name" value="Na-dicarboxylate_symporter"/>
</dbReference>
<sequence>LRLFIRNSLIFPTSLCLLSSTSKSLLYQIPLLDYTYILYIYINHHLQNMTETEEQSRMLSYAQEQQQQQQNLDSKSENRLSISPTRNRRSKRSNFLNTARTFGHRCHWNRACRLEKDKLLLLFTVIACVLGLVLGICLRGRSPAFTPRELMYLRFPGELFLRMLQMLILPLIVSSIVSSIAQLNSKTAGELGLYTVLYYFTTTLLAVVEGIILVMTIRPGDWSTDINIADDAPEAAPCLSSAVDTVLDLIRNLFPENLIEACLQSVKTCMTFSNVSSSRNGTYKIPTEIVMQLSQEEKDLLLEAPQTRLGKGMNILGLIFFSVVFGLFISLQEEEGEPLRDFFKSLESVMMKMIAVVIWYAPAGIIFLTAHQIVVFKDPVKELQRLVGYMITVLSGLAIHAFVVLPLIMLLVARRNPIKYAYGILPALLTALGTSSSSATLPLTIKCCEKNNGVDPRVTRFVLPLGATINMDGTALYEAVAALYIAQTLKIDLSFGHVILVSLTATLASIGAAGIPQAGIVTMLMVLMAIGLPTKYFILIIPVDWFLDRIRTTVNVFGDSLGAGVVHKLCINYLIKSDEERARKYSVIDGQFSRKRICSTSNAEADSSQLSAL</sequence>
<evidence type="ECO:0000256" key="1">
    <source>
        <dbReference type="ARBA" id="ARBA00004141"/>
    </source>
</evidence>
<dbReference type="PROSITE" id="PS00714">
    <property type="entry name" value="NA_DICARBOXYL_SYMP_2"/>
    <property type="match status" value="1"/>
</dbReference>
<feature type="region of interest" description="Disordered" evidence="10">
    <location>
        <begin position="67"/>
        <end position="90"/>
    </location>
</feature>
<dbReference type="Proteomes" id="UP000055024">
    <property type="component" value="Unassembled WGS sequence"/>
</dbReference>
<dbReference type="InterPro" id="IPR050746">
    <property type="entry name" value="DAACS"/>
</dbReference>
<proteinExistence type="inferred from homology"/>
<evidence type="ECO:0000256" key="8">
    <source>
        <dbReference type="ARBA" id="ARBA00023180"/>
    </source>
</evidence>
<dbReference type="OrthoDB" id="5877963at2759"/>
<evidence type="ECO:0000256" key="3">
    <source>
        <dbReference type="ARBA" id="ARBA00022448"/>
    </source>
</evidence>
<feature type="transmembrane region" description="Helical" evidence="9">
    <location>
        <begin position="493"/>
        <end position="514"/>
    </location>
</feature>
<dbReference type="PANTHER" id="PTHR11958">
    <property type="entry name" value="SODIUM/DICARBOXYLATE SYMPORTER-RELATED"/>
    <property type="match status" value="1"/>
</dbReference>
<name>A0A0V1HJR8_9BILA</name>
<comment type="subcellular location">
    <subcellularLocation>
        <location evidence="1 9">Membrane</location>
        <topology evidence="1 9">Multi-pass membrane protein</topology>
    </subcellularLocation>
</comment>
<dbReference type="Pfam" id="PF00375">
    <property type="entry name" value="SDF"/>
    <property type="match status" value="1"/>
</dbReference>
<evidence type="ECO:0000256" key="6">
    <source>
        <dbReference type="ARBA" id="ARBA00022989"/>
    </source>
</evidence>
<dbReference type="GO" id="GO:0005886">
    <property type="term" value="C:plasma membrane"/>
    <property type="evidence" value="ECO:0007669"/>
    <property type="project" value="TreeGrafter"/>
</dbReference>
<evidence type="ECO:0000256" key="5">
    <source>
        <dbReference type="ARBA" id="ARBA00022847"/>
    </source>
</evidence>
<dbReference type="GO" id="GO:0015175">
    <property type="term" value="F:neutral L-amino acid transmembrane transporter activity"/>
    <property type="evidence" value="ECO:0007669"/>
    <property type="project" value="TreeGrafter"/>
</dbReference>
<evidence type="ECO:0000313" key="12">
    <source>
        <dbReference type="EMBL" id="KRZ10920.1"/>
    </source>
</evidence>
<dbReference type="Gene3D" id="1.10.3860.10">
    <property type="entry name" value="Sodium:dicarboxylate symporter"/>
    <property type="match status" value="1"/>
</dbReference>
<feature type="transmembrane region" description="Helical" evidence="9">
    <location>
        <begin position="193"/>
        <end position="217"/>
    </location>
</feature>
<feature type="transmembrane region" description="Helical" evidence="9">
    <location>
        <begin position="520"/>
        <end position="541"/>
    </location>
</feature>
<keyword evidence="7 9" id="KW-0472">Membrane</keyword>
<evidence type="ECO:0000256" key="4">
    <source>
        <dbReference type="ARBA" id="ARBA00022692"/>
    </source>
</evidence>
<evidence type="ECO:0000313" key="13">
    <source>
        <dbReference type="Proteomes" id="UP000055024"/>
    </source>
</evidence>
<feature type="chain" id="PRO_5006879209" description="Amino acid transporter" evidence="11">
    <location>
        <begin position="17"/>
        <end position="613"/>
    </location>
</feature>
<keyword evidence="13" id="KW-1185">Reference proteome</keyword>
<keyword evidence="4 9" id="KW-0812">Transmembrane</keyword>
<dbReference type="InterPro" id="IPR036458">
    <property type="entry name" value="Na:dicarbo_symporter_sf"/>
</dbReference>